<accession>A0A2C6KWV2</accession>
<feature type="region of interest" description="Disordered" evidence="10">
    <location>
        <begin position="616"/>
        <end position="639"/>
    </location>
</feature>
<dbReference type="PANTHER" id="PTHR15952:SF11">
    <property type="entry name" value="EXPORTIN-T"/>
    <property type="match status" value="1"/>
</dbReference>
<feature type="region of interest" description="Disordered" evidence="10">
    <location>
        <begin position="262"/>
        <end position="288"/>
    </location>
</feature>
<dbReference type="InterPro" id="IPR016024">
    <property type="entry name" value="ARM-type_fold"/>
</dbReference>
<dbReference type="GO" id="GO:0031267">
    <property type="term" value="F:small GTPase binding"/>
    <property type="evidence" value="ECO:0007669"/>
    <property type="project" value="InterPro"/>
</dbReference>
<evidence type="ECO:0000256" key="7">
    <source>
        <dbReference type="ARBA" id="ARBA00029784"/>
    </source>
</evidence>
<keyword evidence="13" id="KW-1185">Reference proteome</keyword>
<keyword evidence="4 9" id="KW-0820">tRNA-binding</keyword>
<evidence type="ECO:0000256" key="10">
    <source>
        <dbReference type="SAM" id="MobiDB-lite"/>
    </source>
</evidence>
<reference evidence="12 13" key="1">
    <citation type="journal article" date="2017" name="Int. J. Parasitol.">
        <title>The genome of the protozoan parasite Cystoisospora suis and a reverse vaccinology approach to identify vaccine candidates.</title>
        <authorList>
            <person name="Palmieri N."/>
            <person name="Shrestha A."/>
            <person name="Ruttkowski B."/>
            <person name="Beck T."/>
            <person name="Vogl C."/>
            <person name="Tomley F."/>
            <person name="Blake D.P."/>
            <person name="Joachim A."/>
        </authorList>
    </citation>
    <scope>NUCLEOTIDE SEQUENCE [LARGE SCALE GENOMIC DNA]</scope>
    <source>
        <strain evidence="12 13">Wien I</strain>
    </source>
</reference>
<dbReference type="Pfam" id="PF08389">
    <property type="entry name" value="Xpo1"/>
    <property type="match status" value="1"/>
</dbReference>
<dbReference type="InterPro" id="IPR011989">
    <property type="entry name" value="ARM-like"/>
</dbReference>
<feature type="region of interest" description="Disordered" evidence="10">
    <location>
        <begin position="184"/>
        <end position="206"/>
    </location>
</feature>
<feature type="compositionally biased region" description="Low complexity" evidence="10">
    <location>
        <begin position="108"/>
        <end position="131"/>
    </location>
</feature>
<dbReference type="PANTHER" id="PTHR15952">
    <property type="entry name" value="EXPORTIN-T/LOS1"/>
    <property type="match status" value="1"/>
</dbReference>
<feature type="region of interest" description="Disordered" evidence="10">
    <location>
        <begin position="823"/>
        <end position="844"/>
    </location>
</feature>
<feature type="domain" description="Exportin-1/Importin-beta-like" evidence="11">
    <location>
        <begin position="142"/>
        <end position="266"/>
    </location>
</feature>
<dbReference type="SUPFAM" id="SSF48371">
    <property type="entry name" value="ARM repeat"/>
    <property type="match status" value="1"/>
</dbReference>
<dbReference type="InterPro" id="IPR040017">
    <property type="entry name" value="XPOT"/>
</dbReference>
<dbReference type="InterPro" id="IPR013598">
    <property type="entry name" value="Exportin-1/Importin-b-like"/>
</dbReference>
<evidence type="ECO:0000256" key="9">
    <source>
        <dbReference type="RuleBase" id="RU366037"/>
    </source>
</evidence>
<dbReference type="GeneID" id="94429142"/>
<evidence type="ECO:0000313" key="12">
    <source>
        <dbReference type="EMBL" id="PHJ20406.1"/>
    </source>
</evidence>
<dbReference type="GO" id="GO:0005737">
    <property type="term" value="C:cytoplasm"/>
    <property type="evidence" value="ECO:0007669"/>
    <property type="project" value="UniProtKB-SubCell"/>
</dbReference>
<keyword evidence="6 9" id="KW-0539">Nucleus</keyword>
<protein>
    <recommendedName>
        <fullName evidence="2 9">Exportin-T</fullName>
    </recommendedName>
    <alternativeName>
        <fullName evidence="7 9">Exportin(tRNA)</fullName>
    </alternativeName>
    <alternativeName>
        <fullName evidence="8 9">tRNA exportin</fullName>
    </alternativeName>
</protein>
<dbReference type="GO" id="GO:0071528">
    <property type="term" value="P:tRNA re-export from nucleus"/>
    <property type="evidence" value="ECO:0007669"/>
    <property type="project" value="UniProtKB-UniRule"/>
</dbReference>
<gene>
    <name evidence="12" type="ORF">CSUI_005761</name>
</gene>
<evidence type="ECO:0000256" key="1">
    <source>
        <dbReference type="ARBA" id="ARBA00004496"/>
    </source>
</evidence>
<evidence type="ECO:0000313" key="13">
    <source>
        <dbReference type="Proteomes" id="UP000221165"/>
    </source>
</evidence>
<comment type="caution">
    <text evidence="12">The sequence shown here is derived from an EMBL/GenBank/DDBJ whole genome shotgun (WGS) entry which is preliminary data.</text>
</comment>
<feature type="compositionally biased region" description="Basic and acidic residues" evidence="10">
    <location>
        <begin position="621"/>
        <end position="632"/>
    </location>
</feature>
<keyword evidence="3 9" id="KW-0963">Cytoplasm</keyword>
<comment type="similarity">
    <text evidence="9">Belongs to the exportin family.</text>
</comment>
<keyword evidence="5 9" id="KW-0694">RNA-binding</keyword>
<evidence type="ECO:0000259" key="11">
    <source>
        <dbReference type="Pfam" id="PF08389"/>
    </source>
</evidence>
<dbReference type="GO" id="GO:0016363">
    <property type="term" value="C:nuclear matrix"/>
    <property type="evidence" value="ECO:0007669"/>
    <property type="project" value="TreeGrafter"/>
</dbReference>
<sequence length="1622" mass="174443">MEDLEQAIQVVFSNPALIAVGLSQDTKQRAQAYLEALQTSPDGWTALLQWLPHMKFVESRFWTLQTFLTSFLPRSTSAQRRTLREALFGNILLKHYLLQGHPGATVDSSTSNGRSSLLSRSSSSSLPSVPDKLLSSGEEDVAVKNKIALLIVRLLQLDFPHEWPSAFMEIRQVLGVAVRMSETLSPPSSLSATGDKVLPEEDSGDEVLKRRKERILDGLEMCLRVLLVLHQEVLEDSVVGTSQTAGGEADSRRRDAEIRTALRQHFPSPSPTPSDAPLQSSTSSPAQQDTPLSFSALLLHLIQLPVIRRKRRLLSLTCDIIGRYVGYMDLLLPPVSTPECPSAVSGSFETTKSFQSTNSLPEGRVATDAPATEGTLIHVLLETWLVEACNEAGEAVIVFAHKKMGPETKARLLCRMGLAEALRTCASQVAQRRELVPAFSSMVSTTAAALFEACHSLYKTRAALGSVEGNERCPLGDDTTAEVSPASVSWSGNATTASSQHCEDVALMAWKRIDLLLPLVSDLFACPDPSIAFRVEPFLSLFCNKTKLQVHLPACPVASTPGSAASPACMCPSPKPGGGEKQGIVCDFITPDGLSPFLSSLLQLIYQKVAGWEPGSDIDESDNKPGFKRADVDESDDEEAEKLREYKELVSQLYKRVFLVYPSVSLGWLKELVSSICKRVSAAYHISSSPSSSAASFLLAGSGSSSSSSVTPSPAQCFPTETAASFLLWKEVAAMLHLLLLSSEHFRDLPRDLKDQNHVMSSCLLSLLHTDALFQTCAPAPVRLLLLSTVVRFSPFFTHHPSFLSAVLQFMLGSSGINASLDDEASASPSSDPKSSRGRSHGMHQRKKVLLCRVAGRNCVSLLRFLKHTQPHVSVYGVQILQFLQSQGCLLILAPPLPREETAGLNANDSCFGEGLAQTGAALVTNKLYSVADQQLLFEAAGVLLGARVSSSNTKQQARSESPVGGEDGMLNGASSAVASRGQMTEGVSVEAKRQMLKELLQQLMVAFNLTKLNEVRTPLQAAAWAIWWARTCNAIASLSKGFSPLIPASAPPFFSEDAEVWKEALQVICYSTQVALSPSSLANGTGSVFLYSPFFQSIVFLLRRMLHLLHHEVLPFVSATLGLLYEALPSPLDPLSSARLLADEQARRFFLGAGSSNGTLTGTGGGAGEGAAPCTPQGCGNQLASLVTHFVVTLKDKVSLSSVQGAGGKAFLNEDVMRNIFWRHFALWWLAVSDTPQLLRDQAELQEQLALLLCTVAKEAPSVLVASGLVGAYPAISYSAIASAVTLLAQSATEADDSGGAAGDTGARMVFISLLQQFQQRLPTQQAARNELAASFSESRGVLASGLIHADMRNVFLAALRELLQPGSAQLKLRDGLNPTTVSGRAVAAFLLYCCCPSSATNAGAAMYAIQAWTHLIQHVFQTPQLPGASPQLQAAYNSGVSTVQGAVTQSGDAAHHEGRGFDLVLQVLPVMEILSCTSSLLLALDAANDAQQVRVLGDVCVLWRVLVLGPGKALSTRQGAPGTADTDLPQSCRQMQQIIHSALADSLFAAAVRAGIDLGQQESVFEAAKQASTPVVRSLTVTTDSRVNKEELRQWVVVQRQQQIRQQQSRLAQLRRQQTA</sequence>
<dbReference type="OrthoDB" id="26399at2759"/>
<name>A0A2C6KWV2_9APIC</name>
<comment type="function">
    <text evidence="9">tRNA nucleus export receptor which facilitates tRNA translocation across the nuclear pore complex.</text>
</comment>
<feature type="region of interest" description="Disordered" evidence="10">
    <location>
        <begin position="104"/>
        <end position="131"/>
    </location>
</feature>
<keyword evidence="9" id="KW-0813">Transport</keyword>
<feature type="compositionally biased region" description="Polar residues" evidence="10">
    <location>
        <begin position="277"/>
        <end position="288"/>
    </location>
</feature>
<dbReference type="VEuPathDB" id="ToxoDB:CSUI_005761"/>
<evidence type="ECO:0000256" key="6">
    <source>
        <dbReference type="ARBA" id="ARBA00023242"/>
    </source>
</evidence>
<comment type="subcellular location">
    <subcellularLocation>
        <location evidence="1 9">Cytoplasm</location>
    </subcellularLocation>
    <subcellularLocation>
        <location evidence="9">Nucleus</location>
    </subcellularLocation>
    <text evidence="9">Shuttles between the nucleus and the cytoplasm.</text>
</comment>
<dbReference type="GO" id="GO:0000049">
    <property type="term" value="F:tRNA binding"/>
    <property type="evidence" value="ECO:0007669"/>
    <property type="project" value="UniProtKB-UniRule"/>
</dbReference>
<proteinExistence type="inferred from homology"/>
<dbReference type="Gene3D" id="1.25.10.10">
    <property type="entry name" value="Leucine-rich Repeat Variant"/>
    <property type="match status" value="1"/>
</dbReference>
<dbReference type="GO" id="GO:0005643">
    <property type="term" value="C:nuclear pore"/>
    <property type="evidence" value="ECO:0007669"/>
    <property type="project" value="TreeGrafter"/>
</dbReference>
<evidence type="ECO:0000256" key="8">
    <source>
        <dbReference type="ARBA" id="ARBA00032199"/>
    </source>
</evidence>
<organism evidence="12 13">
    <name type="scientific">Cystoisospora suis</name>
    <dbReference type="NCBI Taxonomy" id="483139"/>
    <lineage>
        <taxon>Eukaryota</taxon>
        <taxon>Sar</taxon>
        <taxon>Alveolata</taxon>
        <taxon>Apicomplexa</taxon>
        <taxon>Conoidasida</taxon>
        <taxon>Coccidia</taxon>
        <taxon>Eucoccidiorida</taxon>
        <taxon>Eimeriorina</taxon>
        <taxon>Sarcocystidae</taxon>
        <taxon>Cystoisospora</taxon>
    </lineage>
</organism>
<evidence type="ECO:0000256" key="5">
    <source>
        <dbReference type="ARBA" id="ARBA00022884"/>
    </source>
</evidence>
<dbReference type="EMBL" id="MIGC01002780">
    <property type="protein sequence ID" value="PHJ20406.1"/>
    <property type="molecule type" value="Genomic_DNA"/>
</dbReference>
<evidence type="ECO:0000256" key="2">
    <source>
        <dbReference type="ARBA" id="ARBA00018928"/>
    </source>
</evidence>
<dbReference type="Proteomes" id="UP000221165">
    <property type="component" value="Unassembled WGS sequence"/>
</dbReference>
<evidence type="ECO:0000256" key="4">
    <source>
        <dbReference type="ARBA" id="ARBA00022555"/>
    </source>
</evidence>
<dbReference type="RefSeq" id="XP_067922094.1">
    <property type="nucleotide sequence ID" value="XM_068065931.1"/>
</dbReference>
<evidence type="ECO:0000256" key="3">
    <source>
        <dbReference type="ARBA" id="ARBA00022490"/>
    </source>
</evidence>